<protein>
    <recommendedName>
        <fullName evidence="2">histidine kinase</fullName>
        <ecNumber evidence="2">2.7.13.3</ecNumber>
    </recommendedName>
</protein>
<keyword evidence="10" id="KW-0732">Signal</keyword>
<dbReference type="InterPro" id="IPR036890">
    <property type="entry name" value="HATPase_C_sf"/>
</dbReference>
<feature type="transmembrane region" description="Helical" evidence="9">
    <location>
        <begin position="494"/>
        <end position="514"/>
    </location>
</feature>
<dbReference type="PROSITE" id="PS50109">
    <property type="entry name" value="HIS_KIN"/>
    <property type="match status" value="1"/>
</dbReference>
<evidence type="ECO:0000256" key="8">
    <source>
        <dbReference type="ARBA" id="ARBA00023012"/>
    </source>
</evidence>
<keyword evidence="9" id="KW-1133">Transmembrane helix</keyword>
<dbReference type="PANTHER" id="PTHR24421:SF10">
    <property type="entry name" value="NITRATE_NITRITE SENSOR PROTEIN NARQ"/>
    <property type="match status" value="1"/>
</dbReference>
<reference evidence="12 13" key="1">
    <citation type="submission" date="2016-04" db="EMBL/GenBank/DDBJ databases">
        <authorList>
            <person name="Evans L.H."/>
            <person name="Alamgir A."/>
            <person name="Owens N."/>
            <person name="Weber N.D."/>
            <person name="Virtaneva K."/>
            <person name="Barbian K."/>
            <person name="Babar A."/>
            <person name="Rosenke K."/>
        </authorList>
    </citation>
    <scope>NUCLEOTIDE SEQUENCE [LARGE SCALE GENOMIC DNA]</scope>
    <source>
        <strain evidence="12 13">CCM 8644</strain>
    </source>
</reference>
<dbReference type="InterPro" id="IPR011990">
    <property type="entry name" value="TPR-like_helical_dom_sf"/>
</dbReference>
<evidence type="ECO:0000256" key="6">
    <source>
        <dbReference type="ARBA" id="ARBA00022777"/>
    </source>
</evidence>
<dbReference type="Pfam" id="PF17874">
    <property type="entry name" value="TPR_MalT"/>
    <property type="match status" value="1"/>
</dbReference>
<dbReference type="AlphaFoldDB" id="A0A179DMZ7"/>
<evidence type="ECO:0000256" key="3">
    <source>
        <dbReference type="ARBA" id="ARBA00022553"/>
    </source>
</evidence>
<keyword evidence="5" id="KW-0547">Nucleotide-binding</keyword>
<keyword evidence="8" id="KW-0902">Two-component regulatory system</keyword>
<evidence type="ECO:0000256" key="4">
    <source>
        <dbReference type="ARBA" id="ARBA00022679"/>
    </source>
</evidence>
<dbReference type="OrthoDB" id="9778366at2"/>
<feature type="signal peptide" evidence="10">
    <location>
        <begin position="1"/>
        <end position="22"/>
    </location>
</feature>
<reference evidence="12 13" key="2">
    <citation type="submission" date="2016-06" db="EMBL/GenBank/DDBJ databases">
        <title>Pedobacter psychrophilus sp. nov., isolated from Antarctic fragmentary rock.</title>
        <authorList>
            <person name="Svec P."/>
        </authorList>
    </citation>
    <scope>NUCLEOTIDE SEQUENCE [LARGE SCALE GENOMIC DNA]</scope>
    <source>
        <strain evidence="12 13">CCM 8644</strain>
    </source>
</reference>
<evidence type="ECO:0000256" key="5">
    <source>
        <dbReference type="ARBA" id="ARBA00022741"/>
    </source>
</evidence>
<feature type="chain" id="PRO_5008100724" description="histidine kinase" evidence="10">
    <location>
        <begin position="23"/>
        <end position="743"/>
    </location>
</feature>
<organism evidence="12 13">
    <name type="scientific">Pedobacter psychrophilus</name>
    <dbReference type="NCBI Taxonomy" id="1826909"/>
    <lineage>
        <taxon>Bacteria</taxon>
        <taxon>Pseudomonadati</taxon>
        <taxon>Bacteroidota</taxon>
        <taxon>Sphingobacteriia</taxon>
        <taxon>Sphingobacteriales</taxon>
        <taxon>Sphingobacteriaceae</taxon>
        <taxon>Pedobacter</taxon>
    </lineage>
</organism>
<dbReference type="InterPro" id="IPR005467">
    <property type="entry name" value="His_kinase_dom"/>
</dbReference>
<dbReference type="Pfam" id="PF02518">
    <property type="entry name" value="HATPase_c"/>
    <property type="match status" value="1"/>
</dbReference>
<evidence type="ECO:0000313" key="12">
    <source>
        <dbReference type="EMBL" id="OAQ41873.1"/>
    </source>
</evidence>
<keyword evidence="7" id="KW-0067">ATP-binding</keyword>
<dbReference type="EMBL" id="LWHJ01000011">
    <property type="protein sequence ID" value="OAQ41873.1"/>
    <property type="molecule type" value="Genomic_DNA"/>
</dbReference>
<comment type="caution">
    <text evidence="12">The sequence shown here is derived from an EMBL/GenBank/DDBJ whole genome shotgun (WGS) entry which is preliminary data.</text>
</comment>
<evidence type="ECO:0000256" key="1">
    <source>
        <dbReference type="ARBA" id="ARBA00000085"/>
    </source>
</evidence>
<evidence type="ECO:0000256" key="2">
    <source>
        <dbReference type="ARBA" id="ARBA00012438"/>
    </source>
</evidence>
<dbReference type="GO" id="GO:0016020">
    <property type="term" value="C:membrane"/>
    <property type="evidence" value="ECO:0007669"/>
    <property type="project" value="InterPro"/>
</dbReference>
<keyword evidence="13" id="KW-1185">Reference proteome</keyword>
<keyword evidence="3" id="KW-0597">Phosphoprotein</keyword>
<evidence type="ECO:0000259" key="11">
    <source>
        <dbReference type="PROSITE" id="PS50109"/>
    </source>
</evidence>
<dbReference type="Pfam" id="PF07730">
    <property type="entry name" value="HisKA_3"/>
    <property type="match status" value="1"/>
</dbReference>
<dbReference type="GO" id="GO:0046983">
    <property type="term" value="F:protein dimerization activity"/>
    <property type="evidence" value="ECO:0007669"/>
    <property type="project" value="InterPro"/>
</dbReference>
<evidence type="ECO:0000256" key="7">
    <source>
        <dbReference type="ARBA" id="ARBA00022840"/>
    </source>
</evidence>
<dbReference type="SUPFAM" id="SSF55874">
    <property type="entry name" value="ATPase domain of HSP90 chaperone/DNA topoisomerase II/histidine kinase"/>
    <property type="match status" value="1"/>
</dbReference>
<proteinExistence type="predicted"/>
<comment type="catalytic activity">
    <reaction evidence="1">
        <text>ATP + protein L-histidine = ADP + protein N-phospho-L-histidine.</text>
        <dbReference type="EC" id="2.7.13.3"/>
    </reaction>
</comment>
<dbReference type="CDD" id="cd16917">
    <property type="entry name" value="HATPase_UhpB-NarQ-NarX-like"/>
    <property type="match status" value="1"/>
</dbReference>
<dbReference type="InterPro" id="IPR019734">
    <property type="entry name" value="TPR_rpt"/>
</dbReference>
<accession>A0A179DMZ7</accession>
<evidence type="ECO:0000313" key="13">
    <source>
        <dbReference type="Proteomes" id="UP000078459"/>
    </source>
</evidence>
<evidence type="ECO:0000256" key="9">
    <source>
        <dbReference type="SAM" id="Phobius"/>
    </source>
</evidence>
<sequence length="743" mass="84570">MYKLLTKIFIFFALFIQSSSFAQNNLSPSYKKQLNLLKKLDSNYVNLQLKLADSYFQNKPDTSIYYYLLLIKNAQKLNLLRQKLTAFDHLGQAYYSTGKLDAALKTFIDYEIEAKSNKDKSIALRNQGNIFIEKGEPNKALDYYKRSLIFAEAAKDRALIATCLNNIAYVYRQQGVYANATNYQLQAIKIFEQEKHYKGIGDGYVQLALMHLKRKNYDDAISYSSKAKINYENINLNNSVAITYNILAGAYSGKGNQETALNYLHKCLEIYNTNNDYRQIGNTLSDIAQIELENNQNQKALATIKEALINLEKSNYVNGILSSKVVKAKILSNLNELNEANQILTQVINTAVANNFREILKKAYEAKVDNLEKLKDFEEAFIYNKKLSVLNDSILNTENLKQINELNKKFETEKKEQQITLLNTTNKLQSLSIFSQNLDITKQNLFIDNQKLEIIAKQNQISRKSLENQQNLQNIKILRQKNQIQRLELEQKNIFLIIASVGLILILLITYLVLNRRKIQAAAKMQEELRIQQEIATRKILDAEERERRRIAGDLHDGVGQTLSAALLSLNGLVSKIDFKNPQEKELADHAVGLVNESYDEMRSISHQMMPNALLKAGLSAAIREFISKIDQNMLKVSLETTGLQQKLDEQVETVIYRVIQEITTNVIKHANANKMSIQIANEQKEISISIEDNGSGFDASKLADKEGVGIRNIKDRIASLNGVVEFDSNINKGTLVNIYIPI</sequence>
<dbReference type="Gene3D" id="1.25.40.10">
    <property type="entry name" value="Tetratricopeptide repeat domain"/>
    <property type="match status" value="2"/>
</dbReference>
<dbReference type="Gene3D" id="1.20.5.1930">
    <property type="match status" value="1"/>
</dbReference>
<feature type="domain" description="Histidine kinase" evidence="11">
    <location>
        <begin position="558"/>
        <end position="743"/>
    </location>
</feature>
<dbReference type="STRING" id="1826909.A5893_01780"/>
<dbReference type="SUPFAM" id="SSF81901">
    <property type="entry name" value="HCP-like"/>
    <property type="match status" value="1"/>
</dbReference>
<evidence type="ECO:0000256" key="10">
    <source>
        <dbReference type="SAM" id="SignalP"/>
    </source>
</evidence>
<dbReference type="GO" id="GO:0005524">
    <property type="term" value="F:ATP binding"/>
    <property type="evidence" value="ECO:0007669"/>
    <property type="project" value="UniProtKB-KW"/>
</dbReference>
<dbReference type="EC" id="2.7.13.3" evidence="2"/>
<name>A0A179DMZ7_9SPHI</name>
<dbReference type="SMART" id="SM00028">
    <property type="entry name" value="TPR"/>
    <property type="match status" value="5"/>
</dbReference>
<dbReference type="PANTHER" id="PTHR24421">
    <property type="entry name" value="NITRATE/NITRITE SENSOR PROTEIN NARX-RELATED"/>
    <property type="match status" value="1"/>
</dbReference>
<dbReference type="GO" id="GO:0000155">
    <property type="term" value="F:phosphorelay sensor kinase activity"/>
    <property type="evidence" value="ECO:0007669"/>
    <property type="project" value="InterPro"/>
</dbReference>
<dbReference type="Gene3D" id="3.30.565.10">
    <property type="entry name" value="Histidine kinase-like ATPase, C-terminal domain"/>
    <property type="match status" value="1"/>
</dbReference>
<dbReference type="InterPro" id="IPR003594">
    <property type="entry name" value="HATPase_dom"/>
</dbReference>
<keyword evidence="9" id="KW-0472">Membrane</keyword>
<dbReference type="SUPFAM" id="SSF48452">
    <property type="entry name" value="TPR-like"/>
    <property type="match status" value="2"/>
</dbReference>
<keyword evidence="4" id="KW-0808">Transferase</keyword>
<keyword evidence="9" id="KW-0812">Transmembrane</keyword>
<dbReference type="InterPro" id="IPR041617">
    <property type="entry name" value="TPR_MalT"/>
</dbReference>
<dbReference type="Proteomes" id="UP000078459">
    <property type="component" value="Unassembled WGS sequence"/>
</dbReference>
<gene>
    <name evidence="12" type="ORF">A5893_01780</name>
</gene>
<dbReference type="RefSeq" id="WP_068820904.1">
    <property type="nucleotide sequence ID" value="NZ_LWHJ01000011.1"/>
</dbReference>
<dbReference type="InterPro" id="IPR050482">
    <property type="entry name" value="Sensor_HK_TwoCompSys"/>
</dbReference>
<dbReference type="InterPro" id="IPR011712">
    <property type="entry name" value="Sig_transdc_His_kin_sub3_dim/P"/>
</dbReference>
<keyword evidence="6" id="KW-0418">Kinase</keyword>